<feature type="domain" description="ATP-grasp" evidence="7">
    <location>
        <begin position="107"/>
        <end position="288"/>
    </location>
</feature>
<dbReference type="GO" id="GO:0006189">
    <property type="term" value="P:'de novo' IMP biosynthetic process"/>
    <property type="evidence" value="ECO:0007669"/>
    <property type="project" value="UniProtKB-UniRule"/>
</dbReference>
<evidence type="ECO:0000256" key="6">
    <source>
        <dbReference type="RuleBase" id="RU361200"/>
    </source>
</evidence>
<dbReference type="Gene3D" id="3.30.1490.20">
    <property type="entry name" value="ATP-grasp fold, A domain"/>
    <property type="match status" value="1"/>
</dbReference>
<dbReference type="Pfam" id="PF22660">
    <property type="entry name" value="RS_preATP-grasp-like"/>
    <property type="match status" value="1"/>
</dbReference>
<feature type="binding site" evidence="5">
    <location>
        <position position="103"/>
    </location>
    <ligand>
        <name>ATP</name>
        <dbReference type="ChEBI" id="CHEBI:30616"/>
    </ligand>
</feature>
<dbReference type="InterPro" id="IPR040686">
    <property type="entry name" value="PurK_C"/>
</dbReference>
<dbReference type="Pfam" id="PF02222">
    <property type="entry name" value="ATP-grasp"/>
    <property type="match status" value="1"/>
</dbReference>
<dbReference type="NCBIfam" id="NF004679">
    <property type="entry name" value="PRK06019.1-5"/>
    <property type="match status" value="1"/>
</dbReference>
<dbReference type="GO" id="GO:0005524">
    <property type="term" value="F:ATP binding"/>
    <property type="evidence" value="ECO:0007669"/>
    <property type="project" value="UniProtKB-UniRule"/>
</dbReference>
<dbReference type="InterPro" id="IPR003135">
    <property type="entry name" value="ATP-grasp_carboxylate-amine"/>
</dbReference>
<comment type="pathway">
    <text evidence="5 6">Purine metabolism; IMP biosynthesis via de novo pathway; 5-amino-1-(5-phospho-D-ribosyl)imidazole-4-carboxylate from 5-amino-1-(5-phospho-D-ribosyl)imidazole (N5-CAIR route): step 1/2.</text>
</comment>
<gene>
    <name evidence="5 6" type="primary">purK</name>
    <name evidence="8" type="ORF">KME07_09090</name>
</gene>
<keyword evidence="1 5" id="KW-0436">Ligase</keyword>
<dbReference type="EC" id="6.3.4.18" evidence="5 6"/>
<feature type="binding site" evidence="5">
    <location>
        <begin position="173"/>
        <end position="176"/>
    </location>
    <ligand>
        <name>ATP</name>
        <dbReference type="ChEBI" id="CHEBI:30616"/>
    </ligand>
</feature>
<dbReference type="EMBL" id="JAHHHV010000050">
    <property type="protein sequence ID" value="MBW4465580.1"/>
    <property type="molecule type" value="Genomic_DNA"/>
</dbReference>
<evidence type="ECO:0000256" key="5">
    <source>
        <dbReference type="HAMAP-Rule" id="MF_01928"/>
    </source>
</evidence>
<dbReference type="SUPFAM" id="SSF51246">
    <property type="entry name" value="Rudiment single hybrid motif"/>
    <property type="match status" value="1"/>
</dbReference>
<dbReference type="GO" id="GO:0004638">
    <property type="term" value="F:phosphoribosylaminoimidazole carboxylase activity"/>
    <property type="evidence" value="ECO:0007669"/>
    <property type="project" value="InterPro"/>
</dbReference>
<dbReference type="Gene3D" id="3.30.470.20">
    <property type="entry name" value="ATP-grasp fold, B domain"/>
    <property type="match status" value="1"/>
</dbReference>
<dbReference type="GO" id="GO:0005829">
    <property type="term" value="C:cytosol"/>
    <property type="evidence" value="ECO:0007669"/>
    <property type="project" value="TreeGrafter"/>
</dbReference>
<keyword evidence="2 5" id="KW-0547">Nucleotide-binding</keyword>
<comment type="catalytic activity">
    <reaction evidence="5 6">
        <text>5-amino-1-(5-phospho-beta-D-ribosyl)imidazole + hydrogencarbonate + ATP = 5-carboxyamino-1-(5-phospho-D-ribosyl)imidazole + ADP + phosphate + 2 H(+)</text>
        <dbReference type="Rhea" id="RHEA:19317"/>
        <dbReference type="ChEBI" id="CHEBI:15378"/>
        <dbReference type="ChEBI" id="CHEBI:17544"/>
        <dbReference type="ChEBI" id="CHEBI:30616"/>
        <dbReference type="ChEBI" id="CHEBI:43474"/>
        <dbReference type="ChEBI" id="CHEBI:58730"/>
        <dbReference type="ChEBI" id="CHEBI:137981"/>
        <dbReference type="ChEBI" id="CHEBI:456216"/>
        <dbReference type="EC" id="6.3.4.18"/>
    </reaction>
</comment>
<dbReference type="SUPFAM" id="SSF52440">
    <property type="entry name" value="PreATP-grasp domain"/>
    <property type="match status" value="1"/>
</dbReference>
<reference evidence="8" key="1">
    <citation type="submission" date="2021-05" db="EMBL/GenBank/DDBJ databases">
        <authorList>
            <person name="Pietrasiak N."/>
            <person name="Ward R."/>
            <person name="Stajich J.E."/>
            <person name="Kurbessoian T."/>
        </authorList>
    </citation>
    <scope>NUCLEOTIDE SEQUENCE</scope>
    <source>
        <strain evidence="8">GSE-TBD4-15B</strain>
    </source>
</reference>
<feature type="binding site" evidence="5">
    <location>
        <position position="181"/>
    </location>
    <ligand>
        <name>ATP</name>
        <dbReference type="ChEBI" id="CHEBI:30616"/>
    </ligand>
</feature>
<feature type="binding site" evidence="5">
    <location>
        <position position="138"/>
    </location>
    <ligand>
        <name>ATP</name>
        <dbReference type="ChEBI" id="CHEBI:30616"/>
    </ligand>
</feature>
<name>A0A951PAL3_9CYAN</name>
<evidence type="ECO:0000313" key="8">
    <source>
        <dbReference type="EMBL" id="MBW4465580.1"/>
    </source>
</evidence>
<evidence type="ECO:0000259" key="7">
    <source>
        <dbReference type="PROSITE" id="PS50975"/>
    </source>
</evidence>
<evidence type="ECO:0000256" key="3">
    <source>
        <dbReference type="ARBA" id="ARBA00022755"/>
    </source>
</evidence>
<comment type="function">
    <text evidence="5">Catalyzes the ATP-dependent conversion of 5-aminoimidazole ribonucleotide (AIR) and HCO(3)(-) to N5-carboxyaminoimidazole ribonucleotide (N5-CAIR).</text>
</comment>
<sequence>MAPIRVGVVGGGQLAWMMAGAAEKLGLELIVQTPNASDPGARAAAQRVWGEAADATATAQLAQLVDVITFENEFVDLEALKPLVQQGNRFFPSLETLAVILDKYDQHQFLAAAGVNVAKFALLEAAVPESLNLPLVLKACRHGYDGYGTFIVKTQAELDQVLAKSSTQRWLLEAFVPFERELAVMAARAATGEMAIYPVVETVQEEQVCRRVFMTQDLPAAAVAQVEAAARRILEQLNYVGILGIEFFLTADGQILVNELAPRTHNSGHYSLDACVTSQFEQQLRAVCGLPLGSPALTSAGAVMVNLLGYETSDQDYLEKRQRLSALPQAHLYWYGKTSRLGRKLGHVTVLLPQANRAEAERIAAQIEQVWYP</sequence>
<dbReference type="InterPro" id="IPR054350">
    <property type="entry name" value="PurT/PurK_preATP-grasp"/>
</dbReference>
<dbReference type="InterPro" id="IPR011054">
    <property type="entry name" value="Rudment_hybrid_motif"/>
</dbReference>
<dbReference type="Proteomes" id="UP000707356">
    <property type="component" value="Unassembled WGS sequence"/>
</dbReference>
<comment type="similarity">
    <text evidence="5 6">Belongs to the PurK/PurT family.</text>
</comment>
<accession>A0A951PAL3</accession>
<dbReference type="SUPFAM" id="SSF56059">
    <property type="entry name" value="Glutathione synthetase ATP-binding domain-like"/>
    <property type="match status" value="1"/>
</dbReference>
<reference evidence="8" key="2">
    <citation type="journal article" date="2022" name="Microbiol. Resour. Announc.">
        <title>Metagenome Sequencing to Explore Phylogenomics of Terrestrial Cyanobacteria.</title>
        <authorList>
            <person name="Ward R.D."/>
            <person name="Stajich J.E."/>
            <person name="Johansen J.R."/>
            <person name="Huntemann M."/>
            <person name="Clum A."/>
            <person name="Foster B."/>
            <person name="Foster B."/>
            <person name="Roux S."/>
            <person name="Palaniappan K."/>
            <person name="Varghese N."/>
            <person name="Mukherjee S."/>
            <person name="Reddy T.B.K."/>
            <person name="Daum C."/>
            <person name="Copeland A."/>
            <person name="Chen I.A."/>
            <person name="Ivanova N.N."/>
            <person name="Kyrpides N.C."/>
            <person name="Shapiro N."/>
            <person name="Eloe-Fadrosh E.A."/>
            <person name="Pietrasiak N."/>
        </authorList>
    </citation>
    <scope>NUCLEOTIDE SEQUENCE</scope>
    <source>
        <strain evidence="8">GSE-TBD4-15B</strain>
    </source>
</reference>
<keyword evidence="3 5" id="KW-0658">Purine biosynthesis</keyword>
<comment type="caution">
    <text evidence="5">Lacks conserved residue(s) required for the propagation of feature annotation.</text>
</comment>
<dbReference type="InterPro" id="IPR013815">
    <property type="entry name" value="ATP_grasp_subdomain_1"/>
</dbReference>
<keyword evidence="4 5" id="KW-0067">ATP-binding</keyword>
<dbReference type="HAMAP" id="MF_01928">
    <property type="entry name" value="PurK"/>
    <property type="match status" value="1"/>
</dbReference>
<dbReference type="InterPro" id="IPR016185">
    <property type="entry name" value="PreATP-grasp_dom_sf"/>
</dbReference>
<dbReference type="PANTHER" id="PTHR11609:SF5">
    <property type="entry name" value="PHOSPHORIBOSYLAMINOIMIDAZOLE CARBOXYLASE"/>
    <property type="match status" value="1"/>
</dbReference>
<protein>
    <recommendedName>
        <fullName evidence="5 6">N5-carboxyaminoimidazole ribonucleotide synthase</fullName>
        <shortName evidence="5 6">N5-CAIR synthase</shortName>
        <ecNumber evidence="5 6">6.3.4.18</ecNumber>
    </recommendedName>
    <alternativeName>
        <fullName evidence="5 6">5-(carboxyamino)imidazole ribonucleotide synthetase</fullName>
    </alternativeName>
</protein>
<comment type="subunit">
    <text evidence="5 6">Homodimer.</text>
</comment>
<dbReference type="PROSITE" id="PS50975">
    <property type="entry name" value="ATP_GRASP"/>
    <property type="match status" value="1"/>
</dbReference>
<dbReference type="GO" id="GO:0046872">
    <property type="term" value="F:metal ion binding"/>
    <property type="evidence" value="ECO:0007669"/>
    <property type="project" value="InterPro"/>
</dbReference>
<evidence type="ECO:0000313" key="9">
    <source>
        <dbReference type="Proteomes" id="UP000707356"/>
    </source>
</evidence>
<dbReference type="NCBIfam" id="TIGR01161">
    <property type="entry name" value="purK"/>
    <property type="match status" value="1"/>
</dbReference>
<comment type="caution">
    <text evidence="8">The sequence shown here is derived from an EMBL/GenBank/DDBJ whole genome shotgun (WGS) entry which is preliminary data.</text>
</comment>
<dbReference type="Pfam" id="PF17769">
    <property type="entry name" value="PurK_C"/>
    <property type="match status" value="1"/>
</dbReference>
<dbReference type="InterPro" id="IPR005875">
    <property type="entry name" value="PurK"/>
</dbReference>
<dbReference type="Gene3D" id="3.40.50.20">
    <property type="match status" value="1"/>
</dbReference>
<dbReference type="AlphaFoldDB" id="A0A951PAL3"/>
<proteinExistence type="inferred from homology"/>
<comment type="function">
    <text evidence="6">Catalyzes the ATP-dependent conversion of 5-aminoimidazole ribonucleotide (AIR) and HCO(3)- to N5-carboxyaminoimidazole ribonucleotide (N5-CAIR).</text>
</comment>
<dbReference type="InterPro" id="IPR011761">
    <property type="entry name" value="ATP-grasp"/>
</dbReference>
<evidence type="ECO:0000256" key="4">
    <source>
        <dbReference type="ARBA" id="ARBA00022840"/>
    </source>
</evidence>
<dbReference type="GO" id="GO:0034028">
    <property type="term" value="F:5-(carboxyamino)imidazole ribonucleotide synthase activity"/>
    <property type="evidence" value="ECO:0007669"/>
    <property type="project" value="UniProtKB-UniRule"/>
</dbReference>
<evidence type="ECO:0000256" key="2">
    <source>
        <dbReference type="ARBA" id="ARBA00022741"/>
    </source>
</evidence>
<feature type="binding site" evidence="5">
    <location>
        <begin position="258"/>
        <end position="259"/>
    </location>
    <ligand>
        <name>ATP</name>
        <dbReference type="ChEBI" id="CHEBI:30616"/>
    </ligand>
</feature>
<evidence type="ECO:0000256" key="1">
    <source>
        <dbReference type="ARBA" id="ARBA00022598"/>
    </source>
</evidence>
<dbReference type="PANTHER" id="PTHR11609">
    <property type="entry name" value="PURINE BIOSYNTHESIS PROTEIN 6/7, PUR6/7"/>
    <property type="match status" value="1"/>
</dbReference>
<organism evidence="8 9">
    <name type="scientific">Pegethrix bostrychoides GSE-TBD4-15B</name>
    <dbReference type="NCBI Taxonomy" id="2839662"/>
    <lineage>
        <taxon>Bacteria</taxon>
        <taxon>Bacillati</taxon>
        <taxon>Cyanobacteriota</taxon>
        <taxon>Cyanophyceae</taxon>
        <taxon>Oculatellales</taxon>
        <taxon>Oculatellaceae</taxon>
        <taxon>Pegethrix</taxon>
    </lineage>
</organism>